<protein>
    <submittedName>
        <fullName evidence="2">Uncharacterized protein</fullName>
    </submittedName>
</protein>
<dbReference type="EMBL" id="BARS01033951">
    <property type="protein sequence ID" value="GAG16750.1"/>
    <property type="molecule type" value="Genomic_DNA"/>
</dbReference>
<evidence type="ECO:0000256" key="1">
    <source>
        <dbReference type="SAM" id="MobiDB-lite"/>
    </source>
</evidence>
<feature type="region of interest" description="Disordered" evidence="1">
    <location>
        <begin position="1"/>
        <end position="42"/>
    </location>
</feature>
<name>X0VEJ1_9ZZZZ</name>
<proteinExistence type="predicted"/>
<evidence type="ECO:0000313" key="2">
    <source>
        <dbReference type="EMBL" id="GAG16750.1"/>
    </source>
</evidence>
<reference evidence="2" key="1">
    <citation type="journal article" date="2014" name="Front. Microbiol.">
        <title>High frequency of phylogenetically diverse reductive dehalogenase-homologous genes in deep subseafloor sedimentary metagenomes.</title>
        <authorList>
            <person name="Kawai M."/>
            <person name="Futagami T."/>
            <person name="Toyoda A."/>
            <person name="Takaki Y."/>
            <person name="Nishi S."/>
            <person name="Hori S."/>
            <person name="Arai W."/>
            <person name="Tsubouchi T."/>
            <person name="Morono Y."/>
            <person name="Uchiyama I."/>
            <person name="Ito T."/>
            <person name="Fujiyama A."/>
            <person name="Inagaki F."/>
            <person name="Takami H."/>
        </authorList>
    </citation>
    <scope>NUCLEOTIDE SEQUENCE</scope>
    <source>
        <strain evidence="2">Expedition CK06-06</strain>
    </source>
</reference>
<accession>X0VEJ1</accession>
<organism evidence="2">
    <name type="scientific">marine sediment metagenome</name>
    <dbReference type="NCBI Taxonomy" id="412755"/>
    <lineage>
        <taxon>unclassified sequences</taxon>
        <taxon>metagenomes</taxon>
        <taxon>ecological metagenomes</taxon>
    </lineage>
</organism>
<sequence>MQNETALVSNPPFLPSLTKGENSWSEKGGFSLGIPLDFKERG</sequence>
<feature type="non-terminal residue" evidence="2">
    <location>
        <position position="42"/>
    </location>
</feature>
<dbReference type="AlphaFoldDB" id="X0VEJ1"/>
<comment type="caution">
    <text evidence="2">The sequence shown here is derived from an EMBL/GenBank/DDBJ whole genome shotgun (WGS) entry which is preliminary data.</text>
</comment>
<gene>
    <name evidence="2" type="ORF">S01H1_52522</name>
</gene>